<dbReference type="GO" id="GO:0005739">
    <property type="term" value="C:mitochondrion"/>
    <property type="evidence" value="ECO:0007669"/>
    <property type="project" value="TreeGrafter"/>
</dbReference>
<dbReference type="PROSITE" id="PS51748">
    <property type="entry name" value="HEXOKINASE_2"/>
    <property type="match status" value="1"/>
</dbReference>
<dbReference type="PANTHER" id="PTHR19443:SF16">
    <property type="entry name" value="HEXOKINASE TYPE 1-RELATED"/>
    <property type="match status" value="1"/>
</dbReference>
<keyword evidence="5" id="KW-0067">ATP-binding</keyword>
<keyword evidence="5" id="KW-0547">Nucleotide-binding</keyword>
<reference evidence="7 8" key="2">
    <citation type="submission" date="2018-11" db="EMBL/GenBank/DDBJ databases">
        <authorList>
            <consortium name="Pathogen Informatics"/>
        </authorList>
    </citation>
    <scope>NUCLEOTIDE SEQUENCE [LARGE SCALE GENOMIC DNA]</scope>
</reference>
<comment type="pathway">
    <text evidence="2">Carbohydrate metabolism; hexose metabolism.</text>
</comment>
<evidence type="ECO:0000313" key="7">
    <source>
        <dbReference type="EMBL" id="VDP04050.1"/>
    </source>
</evidence>
<keyword evidence="5" id="KW-0418">Kinase</keyword>
<evidence type="ECO:0000256" key="5">
    <source>
        <dbReference type="RuleBase" id="RU362007"/>
    </source>
</evidence>
<evidence type="ECO:0000256" key="4">
    <source>
        <dbReference type="ARBA" id="ARBA00044613"/>
    </source>
</evidence>
<dbReference type="InterPro" id="IPR043129">
    <property type="entry name" value="ATPase_NBD"/>
</dbReference>
<dbReference type="GO" id="GO:0001678">
    <property type="term" value="P:intracellular glucose homeostasis"/>
    <property type="evidence" value="ECO:0007669"/>
    <property type="project" value="InterPro"/>
</dbReference>
<dbReference type="GO" id="GO:0005536">
    <property type="term" value="F:D-glucose binding"/>
    <property type="evidence" value="ECO:0007669"/>
    <property type="project" value="InterPro"/>
</dbReference>
<evidence type="ECO:0000259" key="6">
    <source>
        <dbReference type="Pfam" id="PF03727"/>
    </source>
</evidence>
<name>A0A183IL37_9BILA</name>
<dbReference type="GO" id="GO:0006006">
    <property type="term" value="P:glucose metabolic process"/>
    <property type="evidence" value="ECO:0007669"/>
    <property type="project" value="TreeGrafter"/>
</dbReference>
<sequence length="123" mass="13141">MEGEKTFLNTFNILEELGIDNASACDCAIVGHVCTVVSTRAANLCGAAIAVLINRIKKPKVTVGVDGSVYRFHPTFSRNLEIVVSRLIDPGLQFEMKLSEDGSGRGAALVAAVAHRLRKEGIS</sequence>
<dbReference type="PRINTS" id="PR00475">
    <property type="entry name" value="HEXOKINASE"/>
</dbReference>
<keyword evidence="5" id="KW-0808">Transferase</keyword>
<dbReference type="GO" id="GO:0004340">
    <property type="term" value="F:glucokinase activity"/>
    <property type="evidence" value="ECO:0007669"/>
    <property type="project" value="TreeGrafter"/>
</dbReference>
<dbReference type="PANTHER" id="PTHR19443">
    <property type="entry name" value="HEXOKINASE"/>
    <property type="match status" value="1"/>
</dbReference>
<evidence type="ECO:0000313" key="9">
    <source>
        <dbReference type="WBParaSite" id="SBAD_0000452101-mRNA-1"/>
    </source>
</evidence>
<protein>
    <recommendedName>
        <fullName evidence="5">Phosphotransferase</fullName>
        <ecNumber evidence="5">2.7.1.-</ecNumber>
    </recommendedName>
</protein>
<reference evidence="9" key="1">
    <citation type="submission" date="2016-06" db="UniProtKB">
        <authorList>
            <consortium name="WormBaseParasite"/>
        </authorList>
    </citation>
    <scope>IDENTIFICATION</scope>
</reference>
<dbReference type="GO" id="GO:0005829">
    <property type="term" value="C:cytosol"/>
    <property type="evidence" value="ECO:0007669"/>
    <property type="project" value="TreeGrafter"/>
</dbReference>
<comment type="pathway">
    <text evidence="1">Carbohydrate degradation; glycolysis; D-glyceraldehyde 3-phosphate and glycerone phosphate from D-glucose: step 1/4.</text>
</comment>
<evidence type="ECO:0000256" key="1">
    <source>
        <dbReference type="ARBA" id="ARBA00004888"/>
    </source>
</evidence>
<dbReference type="InterPro" id="IPR001312">
    <property type="entry name" value="Hexokinase"/>
</dbReference>
<evidence type="ECO:0000256" key="3">
    <source>
        <dbReference type="ARBA" id="ARBA00023152"/>
    </source>
</evidence>
<dbReference type="GO" id="GO:0008865">
    <property type="term" value="F:fructokinase activity"/>
    <property type="evidence" value="ECO:0007669"/>
    <property type="project" value="TreeGrafter"/>
</dbReference>
<dbReference type="InterPro" id="IPR022673">
    <property type="entry name" value="Hexokinase_C"/>
</dbReference>
<dbReference type="EMBL" id="UZAM01008258">
    <property type="protein sequence ID" value="VDP04050.1"/>
    <property type="molecule type" value="Genomic_DNA"/>
</dbReference>
<dbReference type="SUPFAM" id="SSF53067">
    <property type="entry name" value="Actin-like ATPase domain"/>
    <property type="match status" value="1"/>
</dbReference>
<dbReference type="AlphaFoldDB" id="A0A183IL37"/>
<dbReference type="Pfam" id="PF03727">
    <property type="entry name" value="Hexokinase_2"/>
    <property type="match status" value="1"/>
</dbReference>
<dbReference type="Gene3D" id="3.40.367.20">
    <property type="match status" value="1"/>
</dbReference>
<dbReference type="WBParaSite" id="SBAD_0000452101-mRNA-1">
    <property type="protein sequence ID" value="SBAD_0000452101-mRNA-1"/>
    <property type="gene ID" value="SBAD_0000452101"/>
</dbReference>
<comment type="similarity">
    <text evidence="5">Belongs to the hexokinase family.</text>
</comment>
<dbReference type="EC" id="2.7.1.-" evidence="5"/>
<feature type="domain" description="Hexokinase C-terminal" evidence="6">
    <location>
        <begin position="6"/>
        <end position="113"/>
    </location>
</feature>
<gene>
    <name evidence="7" type="ORF">SBAD_LOCUS4333</name>
</gene>
<accession>A0A183IL37</accession>
<dbReference type="Proteomes" id="UP000270296">
    <property type="component" value="Unassembled WGS sequence"/>
</dbReference>
<proteinExistence type="inferred from homology"/>
<keyword evidence="8" id="KW-1185">Reference proteome</keyword>
<dbReference type="GO" id="GO:0006096">
    <property type="term" value="P:glycolytic process"/>
    <property type="evidence" value="ECO:0007669"/>
    <property type="project" value="UniProtKB-KW"/>
</dbReference>
<dbReference type="OrthoDB" id="419537at2759"/>
<evidence type="ECO:0000256" key="2">
    <source>
        <dbReference type="ARBA" id="ARBA00005028"/>
    </source>
</evidence>
<keyword evidence="3 5" id="KW-0324">Glycolysis</keyword>
<dbReference type="GO" id="GO:0005524">
    <property type="term" value="F:ATP binding"/>
    <property type="evidence" value="ECO:0007669"/>
    <property type="project" value="UniProtKB-UniRule"/>
</dbReference>
<evidence type="ECO:0000313" key="8">
    <source>
        <dbReference type="Proteomes" id="UP000270296"/>
    </source>
</evidence>
<comment type="catalytic activity">
    <reaction evidence="4">
        <text>a D-hexose + ATP = a D-hexose 6-phosphate + ADP + H(+)</text>
        <dbReference type="Rhea" id="RHEA:22740"/>
        <dbReference type="ChEBI" id="CHEBI:4194"/>
        <dbReference type="ChEBI" id="CHEBI:15378"/>
        <dbReference type="ChEBI" id="CHEBI:30616"/>
        <dbReference type="ChEBI" id="CHEBI:229467"/>
        <dbReference type="ChEBI" id="CHEBI:456216"/>
        <dbReference type="EC" id="2.7.1.1"/>
    </reaction>
    <physiologicalReaction direction="left-to-right" evidence="4">
        <dbReference type="Rhea" id="RHEA:22741"/>
    </physiologicalReaction>
</comment>
<organism evidence="9">
    <name type="scientific">Soboliphyme baturini</name>
    <dbReference type="NCBI Taxonomy" id="241478"/>
    <lineage>
        <taxon>Eukaryota</taxon>
        <taxon>Metazoa</taxon>
        <taxon>Ecdysozoa</taxon>
        <taxon>Nematoda</taxon>
        <taxon>Enoplea</taxon>
        <taxon>Dorylaimia</taxon>
        <taxon>Dioctophymatida</taxon>
        <taxon>Dioctophymatoidea</taxon>
        <taxon>Soboliphymatidae</taxon>
        <taxon>Soboliphyme</taxon>
    </lineage>
</organism>